<dbReference type="EMBL" id="LN614830">
    <property type="protein sequence ID" value="CEG59898.1"/>
    <property type="molecule type" value="Genomic_DNA"/>
</dbReference>
<evidence type="ECO:0000313" key="14">
    <source>
        <dbReference type="EMBL" id="SCY53071.1"/>
    </source>
</evidence>
<feature type="active site" evidence="11">
    <location>
        <position position="338"/>
    </location>
</feature>
<dbReference type="NCBIfam" id="NF009475">
    <property type="entry name" value="PRK12838.1"/>
    <property type="match status" value="1"/>
</dbReference>
<feature type="binding site" evidence="11">
    <location>
        <position position="256"/>
    </location>
    <ligand>
        <name>L-glutamine</name>
        <dbReference type="ChEBI" id="CHEBI:58359"/>
    </ligand>
</feature>
<evidence type="ECO:0000256" key="1">
    <source>
        <dbReference type="ARBA" id="ARBA00004812"/>
    </source>
</evidence>
<protein>
    <recommendedName>
        <fullName evidence="11">Carbamoyl phosphate synthase small chain</fullName>
        <ecNumber evidence="11">6.3.5.5</ecNumber>
    </recommendedName>
    <alternativeName>
        <fullName evidence="11">Carbamoyl phosphate synthetase glutamine chain</fullName>
    </alternativeName>
</protein>
<evidence type="ECO:0000313" key="13">
    <source>
        <dbReference type="EMBL" id="CEG59898.1"/>
    </source>
</evidence>
<evidence type="ECO:0000259" key="12">
    <source>
        <dbReference type="SMART" id="SM01097"/>
    </source>
</evidence>
<keyword evidence="16" id="KW-1185">Reference proteome</keyword>
<evidence type="ECO:0000256" key="7">
    <source>
        <dbReference type="ARBA" id="ARBA00022962"/>
    </source>
</evidence>
<reference evidence="14 16" key="3">
    <citation type="submission" date="2016-10" db="EMBL/GenBank/DDBJ databases">
        <authorList>
            <person name="Varghese N."/>
            <person name="Submissions S."/>
        </authorList>
    </citation>
    <scope>NUCLEOTIDE SEQUENCE [LARGE SCALE GENOMIC DNA]</scope>
    <source>
        <strain evidence="14 16">ATCC 33218</strain>
    </source>
</reference>
<reference evidence="15" key="1">
    <citation type="submission" date="2014-09" db="EMBL/GenBank/DDBJ databases">
        <authorList>
            <person name="Gomez-Valero L."/>
        </authorList>
    </citation>
    <scope>NUCLEOTIDE SEQUENCE [LARGE SCALE GENOMIC DNA]</scope>
    <source>
        <strain evidence="15">ATCC33218</strain>
    </source>
</reference>
<dbReference type="UniPathway" id="UPA00070">
    <property type="reaction ID" value="UER00115"/>
</dbReference>
<dbReference type="InterPro" id="IPR036480">
    <property type="entry name" value="CarbP_synth_ssu_N_sf"/>
</dbReference>
<dbReference type="InterPro" id="IPR035686">
    <property type="entry name" value="CPSase_GATase1"/>
</dbReference>
<dbReference type="FunFam" id="3.50.30.20:FF:000001">
    <property type="entry name" value="Carbamoyl-phosphate synthase small chain"/>
    <property type="match status" value="1"/>
</dbReference>
<feature type="binding site" evidence="11">
    <location>
        <position position="296"/>
    </location>
    <ligand>
        <name>L-glutamine</name>
        <dbReference type="ChEBI" id="CHEBI:58359"/>
    </ligand>
</feature>
<dbReference type="SUPFAM" id="SSF52317">
    <property type="entry name" value="Class I glutamine amidotransferase-like"/>
    <property type="match status" value="1"/>
</dbReference>
<keyword evidence="11" id="KW-0028">Amino-acid biosynthesis</keyword>
<feature type="binding site" evidence="11">
    <location>
        <position position="297"/>
    </location>
    <ligand>
        <name>L-glutamine</name>
        <dbReference type="ChEBI" id="CHEBI:58359"/>
    </ligand>
</feature>
<dbReference type="PRINTS" id="PR00096">
    <property type="entry name" value="GATASE"/>
</dbReference>
<dbReference type="SMART" id="SM01097">
    <property type="entry name" value="CPSase_sm_chain"/>
    <property type="match status" value="1"/>
</dbReference>
<dbReference type="GO" id="GO:0006526">
    <property type="term" value="P:L-arginine biosynthetic process"/>
    <property type="evidence" value="ECO:0007669"/>
    <property type="project" value="UniProtKB-UniRule"/>
</dbReference>
<comment type="pathway">
    <text evidence="1 11">Pyrimidine metabolism; UMP biosynthesis via de novo pathway; (S)-dihydroorotate from bicarbonate: step 1/3.</text>
</comment>
<dbReference type="NCBIfam" id="TIGR01368">
    <property type="entry name" value="CPSaseIIsmall"/>
    <property type="match status" value="1"/>
</dbReference>
<evidence type="ECO:0000256" key="10">
    <source>
        <dbReference type="ARBA" id="ARBA00049285"/>
    </source>
</evidence>
<dbReference type="PANTHER" id="PTHR43418">
    <property type="entry name" value="MULTIFUNCTIONAL TRYPTOPHAN BIOSYNTHESIS PROTEIN-RELATED"/>
    <property type="match status" value="1"/>
</dbReference>
<dbReference type="HOGENOM" id="CLU_035901_2_1_6"/>
<dbReference type="GO" id="GO:0006541">
    <property type="term" value="P:glutamine metabolic process"/>
    <property type="evidence" value="ECO:0007669"/>
    <property type="project" value="InterPro"/>
</dbReference>
<feature type="binding site" evidence="11">
    <location>
        <position position="294"/>
    </location>
    <ligand>
        <name>L-glutamine</name>
        <dbReference type="ChEBI" id="CHEBI:58359"/>
    </ligand>
</feature>
<keyword evidence="11" id="KW-0055">Arginine biosynthesis</keyword>
<dbReference type="Proteomes" id="UP000032414">
    <property type="component" value="Chromosome I"/>
</dbReference>
<dbReference type="Gene3D" id="3.40.50.880">
    <property type="match status" value="1"/>
</dbReference>
<dbReference type="EC" id="6.3.5.5" evidence="11"/>
<evidence type="ECO:0000256" key="9">
    <source>
        <dbReference type="ARBA" id="ARBA00048816"/>
    </source>
</evidence>
<evidence type="ECO:0000256" key="5">
    <source>
        <dbReference type="ARBA" id="ARBA00022741"/>
    </source>
</evidence>
<keyword evidence="8 11" id="KW-0665">Pyrimidine biosynthesis</keyword>
<dbReference type="PRINTS" id="PR00099">
    <property type="entry name" value="CPSGATASE"/>
</dbReference>
<feature type="active site" evidence="11">
    <location>
        <position position="336"/>
    </location>
</feature>
<dbReference type="OrthoDB" id="9804328at2"/>
<evidence type="ECO:0000256" key="6">
    <source>
        <dbReference type="ARBA" id="ARBA00022840"/>
    </source>
</evidence>
<evidence type="ECO:0000256" key="8">
    <source>
        <dbReference type="ARBA" id="ARBA00022975"/>
    </source>
</evidence>
<dbReference type="Pfam" id="PF00117">
    <property type="entry name" value="GATase"/>
    <property type="match status" value="1"/>
</dbReference>
<reference evidence="13" key="2">
    <citation type="submission" date="2014-09" db="EMBL/GenBank/DDBJ databases">
        <authorList>
            <person name="GOMEZ-VALERO Laura"/>
        </authorList>
    </citation>
    <scope>NUCLEOTIDE SEQUENCE</scope>
    <source>
        <strain evidence="13">ATCC33218</strain>
    </source>
</reference>
<feature type="binding site" evidence="11">
    <location>
        <position position="253"/>
    </location>
    <ligand>
        <name>L-glutamine</name>
        <dbReference type="ChEBI" id="CHEBI:58359"/>
    </ligand>
</feature>
<organism evidence="13 15">
    <name type="scientific">Legionella micdadei</name>
    <name type="common">Tatlockia micdadei</name>
    <dbReference type="NCBI Taxonomy" id="451"/>
    <lineage>
        <taxon>Bacteria</taxon>
        <taxon>Pseudomonadati</taxon>
        <taxon>Pseudomonadota</taxon>
        <taxon>Gammaproteobacteria</taxon>
        <taxon>Legionellales</taxon>
        <taxon>Legionellaceae</taxon>
        <taxon>Legionella</taxon>
    </lineage>
</organism>
<comment type="function">
    <text evidence="11">Small subunit of the glutamine-dependent carbamoyl phosphate synthetase (CPSase). CPSase catalyzes the formation of carbamoyl phosphate from the ammonia moiety of glutamine, carbonate, and phosphate donated by ATP, constituting the first step of 2 biosynthetic pathways, one leading to arginine and/or urea and the other to pyrimidine nucleotides. The small subunit (glutamine amidotransferase) binds and cleaves glutamine to supply the large subunit with the substrate ammonia.</text>
</comment>
<evidence type="ECO:0000313" key="15">
    <source>
        <dbReference type="Proteomes" id="UP000032414"/>
    </source>
</evidence>
<dbReference type="GO" id="GO:0006207">
    <property type="term" value="P:'de novo' pyrimidine nucleobase biosynthetic process"/>
    <property type="evidence" value="ECO:0007669"/>
    <property type="project" value="InterPro"/>
</dbReference>
<feature type="active site" description="Nucleophile" evidence="11">
    <location>
        <position position="252"/>
    </location>
</feature>
<dbReference type="PROSITE" id="PS51273">
    <property type="entry name" value="GATASE_TYPE_1"/>
    <property type="match status" value="1"/>
</dbReference>
<feature type="binding site" evidence="11">
    <location>
        <position position="224"/>
    </location>
    <ligand>
        <name>L-glutamine</name>
        <dbReference type="ChEBI" id="CHEBI:58359"/>
    </ligand>
</feature>
<sequence>MAFLMLADGTLFKGEAIGAPSYALGEMVFNTSHTGYQEILTDPSYHGQIITFTVPHIGNVGVNKDDNESSKIHAAGAVFRDFSEHFSNWRAQDSLNNFLLKHNLVALSGVDTRALTLHLREKGSQNACLVTSEAITTEKALELARNCTRMKGANLAALVSTKEPYLYHDPQNSKAHIIVVDCGVKQGILKSLAQYPVKISVVPESIHFAEIKALSPDGVLLSNGPGDPESCNSVIQLTTQLLQQQIPVFGICLGHQILALAAGAKTKKMKFGHHGSNHPIKCCKTGAVFISSQNHGFVVDEVSLPDHLEITHTSLFDGTIAGIRHRQAPAFSFQGHPEANPGPNELKLLFNQFIHEVQYAQKY</sequence>
<dbReference type="HAMAP" id="MF_01209">
    <property type="entry name" value="CPSase_S_chain"/>
    <property type="match status" value="1"/>
</dbReference>
<comment type="catalytic activity">
    <reaction evidence="10 11">
        <text>L-glutamine + H2O = L-glutamate + NH4(+)</text>
        <dbReference type="Rhea" id="RHEA:15889"/>
        <dbReference type="ChEBI" id="CHEBI:15377"/>
        <dbReference type="ChEBI" id="CHEBI:28938"/>
        <dbReference type="ChEBI" id="CHEBI:29985"/>
        <dbReference type="ChEBI" id="CHEBI:58359"/>
    </reaction>
</comment>
<comment type="subunit">
    <text evidence="11">Composed of two chains; the small (or glutamine) chain promotes the hydrolysis of glutamine to ammonia, which is used by the large (or ammonia) chain to synthesize carbamoyl phosphate. Tetramer of heterodimers (alpha,beta)4.</text>
</comment>
<dbReference type="InterPro" id="IPR050472">
    <property type="entry name" value="Anth_synth/Amidotransfase"/>
</dbReference>
<dbReference type="InterPro" id="IPR002474">
    <property type="entry name" value="CarbamoylP_synth_ssu_N"/>
</dbReference>
<keyword evidence="7 11" id="KW-0315">Glutamine amidotransferase</keyword>
<keyword evidence="5 11" id="KW-0547">Nucleotide-binding</keyword>
<dbReference type="GO" id="GO:0044205">
    <property type="term" value="P:'de novo' UMP biosynthetic process"/>
    <property type="evidence" value="ECO:0007669"/>
    <property type="project" value="UniProtKB-UniRule"/>
</dbReference>
<dbReference type="InterPro" id="IPR029062">
    <property type="entry name" value="Class_I_gatase-like"/>
</dbReference>
<keyword evidence="6 11" id="KW-0067">ATP-binding</keyword>
<evidence type="ECO:0000313" key="16">
    <source>
        <dbReference type="Proteomes" id="UP000182998"/>
    </source>
</evidence>
<feature type="binding site" evidence="11">
    <location>
        <position position="226"/>
    </location>
    <ligand>
        <name>L-glutamine</name>
        <dbReference type="ChEBI" id="CHEBI:58359"/>
    </ligand>
</feature>
<evidence type="ECO:0000256" key="4">
    <source>
        <dbReference type="ARBA" id="ARBA00022598"/>
    </source>
</evidence>
<dbReference type="Pfam" id="PF00988">
    <property type="entry name" value="CPSase_sm_chain"/>
    <property type="match status" value="1"/>
</dbReference>
<comment type="catalytic activity">
    <reaction evidence="9 11">
        <text>hydrogencarbonate + L-glutamine + 2 ATP + H2O = carbamoyl phosphate + L-glutamate + 2 ADP + phosphate + 2 H(+)</text>
        <dbReference type="Rhea" id="RHEA:18633"/>
        <dbReference type="ChEBI" id="CHEBI:15377"/>
        <dbReference type="ChEBI" id="CHEBI:15378"/>
        <dbReference type="ChEBI" id="CHEBI:17544"/>
        <dbReference type="ChEBI" id="CHEBI:29985"/>
        <dbReference type="ChEBI" id="CHEBI:30616"/>
        <dbReference type="ChEBI" id="CHEBI:43474"/>
        <dbReference type="ChEBI" id="CHEBI:58228"/>
        <dbReference type="ChEBI" id="CHEBI:58359"/>
        <dbReference type="ChEBI" id="CHEBI:456216"/>
        <dbReference type="EC" id="6.3.5.5"/>
    </reaction>
</comment>
<dbReference type="InterPro" id="IPR017926">
    <property type="entry name" value="GATASE"/>
</dbReference>
<dbReference type="PANTHER" id="PTHR43418:SF7">
    <property type="entry name" value="CARBAMOYL-PHOSPHATE SYNTHASE SMALL CHAIN"/>
    <property type="match status" value="1"/>
</dbReference>
<dbReference type="GO" id="GO:0005524">
    <property type="term" value="F:ATP binding"/>
    <property type="evidence" value="ECO:0007669"/>
    <property type="project" value="UniProtKB-UniRule"/>
</dbReference>
<dbReference type="PATRIC" id="fig|451.8.peg.131"/>
<evidence type="ECO:0000256" key="11">
    <source>
        <dbReference type="HAMAP-Rule" id="MF_01209"/>
    </source>
</evidence>
<comment type="similarity">
    <text evidence="3 11">Belongs to the CarA family.</text>
</comment>
<evidence type="ECO:0000256" key="2">
    <source>
        <dbReference type="ARBA" id="ARBA00005077"/>
    </source>
</evidence>
<keyword evidence="4 11" id="KW-0436">Ligase</keyword>
<dbReference type="KEGG" id="tmc:LMI_0553"/>
<dbReference type="EMBL" id="FMVN01000009">
    <property type="protein sequence ID" value="SCY53071.1"/>
    <property type="molecule type" value="Genomic_DNA"/>
</dbReference>
<feature type="domain" description="Carbamoyl-phosphate synthase small subunit N-terminal" evidence="12">
    <location>
        <begin position="1"/>
        <end position="130"/>
    </location>
</feature>
<dbReference type="GO" id="GO:0004088">
    <property type="term" value="F:carbamoyl-phosphate synthase (glutamine-hydrolyzing) activity"/>
    <property type="evidence" value="ECO:0007669"/>
    <property type="project" value="UniProtKB-UniRule"/>
</dbReference>
<comment type="pathway">
    <text evidence="2 11">Amino-acid biosynthesis; L-arginine biosynthesis; carbamoyl phosphate from bicarbonate: step 1/1.</text>
</comment>
<dbReference type="CDD" id="cd01744">
    <property type="entry name" value="GATase1_CPSase"/>
    <property type="match status" value="1"/>
</dbReference>
<feature type="region of interest" description="CPSase" evidence="11">
    <location>
        <begin position="1"/>
        <end position="175"/>
    </location>
</feature>
<dbReference type="Gene3D" id="3.50.30.20">
    <property type="entry name" value="Carbamoyl-phosphate synthase small subunit, N-terminal domain"/>
    <property type="match status" value="1"/>
</dbReference>
<accession>A0A098GBM5</accession>
<name>A0A098GBM5_LEGMI</name>
<dbReference type="SUPFAM" id="SSF52021">
    <property type="entry name" value="Carbamoyl phosphate synthetase, small subunit N-terminal domain"/>
    <property type="match status" value="1"/>
</dbReference>
<dbReference type="UniPathway" id="UPA00068">
    <property type="reaction ID" value="UER00171"/>
</dbReference>
<dbReference type="InterPro" id="IPR006274">
    <property type="entry name" value="CarbamoylP_synth_ssu"/>
</dbReference>
<dbReference type="AlphaFoldDB" id="A0A098GBM5"/>
<feature type="binding site" evidence="11">
    <location>
        <position position="44"/>
    </location>
    <ligand>
        <name>L-glutamine</name>
        <dbReference type="ChEBI" id="CHEBI:58359"/>
    </ligand>
</feature>
<proteinExistence type="inferred from homology"/>
<evidence type="ECO:0000256" key="3">
    <source>
        <dbReference type="ARBA" id="ARBA00007800"/>
    </source>
</evidence>
<dbReference type="RefSeq" id="WP_045098405.1">
    <property type="nucleotide sequence ID" value="NZ_CP020614.1"/>
</dbReference>
<gene>
    <name evidence="11 13" type="primary">carA</name>
    <name evidence="13" type="ORF">LMI_0553</name>
    <name evidence="14" type="ORF">SAMN02982997_01988</name>
</gene>
<dbReference type="STRING" id="451.B6N58_12545"/>
<dbReference type="Proteomes" id="UP000182998">
    <property type="component" value="Unassembled WGS sequence"/>
</dbReference>